<feature type="region of interest" description="Disordered" evidence="1">
    <location>
        <begin position="778"/>
        <end position="877"/>
    </location>
</feature>
<evidence type="ECO:0000313" key="5">
    <source>
        <dbReference type="Proteomes" id="UP000006727"/>
    </source>
</evidence>
<feature type="domain" description="J" evidence="2">
    <location>
        <begin position="1535"/>
        <end position="1639"/>
    </location>
</feature>
<proteinExistence type="predicted"/>
<dbReference type="KEGG" id="ppp:112290653"/>
<organism evidence="3">
    <name type="scientific">Physcomitrium patens</name>
    <name type="common">Spreading-leaved earth moss</name>
    <name type="synonym">Physcomitrella patens</name>
    <dbReference type="NCBI Taxonomy" id="3218"/>
    <lineage>
        <taxon>Eukaryota</taxon>
        <taxon>Viridiplantae</taxon>
        <taxon>Streptophyta</taxon>
        <taxon>Embryophyta</taxon>
        <taxon>Bryophyta</taxon>
        <taxon>Bryophytina</taxon>
        <taxon>Bryopsida</taxon>
        <taxon>Funariidae</taxon>
        <taxon>Funariales</taxon>
        <taxon>Funariaceae</taxon>
        <taxon>Physcomitrium</taxon>
    </lineage>
</organism>
<feature type="region of interest" description="Disordered" evidence="1">
    <location>
        <begin position="1"/>
        <end position="37"/>
    </location>
</feature>
<evidence type="ECO:0000313" key="4">
    <source>
        <dbReference type="EnsemblPlants" id="Pp3c13_3460V3.1"/>
    </source>
</evidence>
<dbReference type="GO" id="GO:0007032">
    <property type="term" value="P:endosome organization"/>
    <property type="evidence" value="ECO:0007669"/>
    <property type="project" value="InterPro"/>
</dbReference>
<dbReference type="EnsemblPlants" id="Pp3c13_3460V3.3">
    <property type="protein sequence ID" value="Pp3c13_3460V3.3"/>
    <property type="gene ID" value="Pp3c13_3460"/>
</dbReference>
<evidence type="ECO:0000259" key="2">
    <source>
        <dbReference type="PROSITE" id="PS50076"/>
    </source>
</evidence>
<dbReference type="InterPro" id="IPR045802">
    <property type="entry name" value="GRV2/DNAJC13_N"/>
</dbReference>
<dbReference type="EMBL" id="ABEU02000013">
    <property type="protein sequence ID" value="PNR42099.1"/>
    <property type="molecule type" value="Genomic_DNA"/>
</dbReference>
<dbReference type="RefSeq" id="XP_024392940.1">
    <property type="nucleotide sequence ID" value="XM_024537172.2"/>
</dbReference>
<accession>A0A2K1JKQ0</accession>
<dbReference type="STRING" id="3218.A0A2K1JKQ0"/>
<dbReference type="PANTHER" id="PTHR36983:SF2">
    <property type="entry name" value="DNAJ HOMOLOG SUBFAMILY C MEMBER 13"/>
    <property type="match status" value="1"/>
</dbReference>
<reference evidence="3 5" key="1">
    <citation type="journal article" date="2008" name="Science">
        <title>The Physcomitrella genome reveals evolutionary insights into the conquest of land by plants.</title>
        <authorList>
            <person name="Rensing S."/>
            <person name="Lang D."/>
            <person name="Zimmer A."/>
            <person name="Terry A."/>
            <person name="Salamov A."/>
            <person name="Shapiro H."/>
            <person name="Nishiyama T."/>
            <person name="Perroud P.-F."/>
            <person name="Lindquist E."/>
            <person name="Kamisugi Y."/>
            <person name="Tanahashi T."/>
            <person name="Sakakibara K."/>
            <person name="Fujita T."/>
            <person name="Oishi K."/>
            <person name="Shin-I T."/>
            <person name="Kuroki Y."/>
            <person name="Toyoda A."/>
            <person name="Suzuki Y."/>
            <person name="Hashimoto A."/>
            <person name="Yamaguchi K."/>
            <person name="Sugano A."/>
            <person name="Kohara Y."/>
            <person name="Fujiyama A."/>
            <person name="Anterola A."/>
            <person name="Aoki S."/>
            <person name="Ashton N."/>
            <person name="Barbazuk W.B."/>
            <person name="Barker E."/>
            <person name="Bennetzen J."/>
            <person name="Bezanilla M."/>
            <person name="Blankenship R."/>
            <person name="Cho S.H."/>
            <person name="Dutcher S."/>
            <person name="Estelle M."/>
            <person name="Fawcett J.A."/>
            <person name="Gundlach H."/>
            <person name="Hanada K."/>
            <person name="Heyl A."/>
            <person name="Hicks K.A."/>
            <person name="Hugh J."/>
            <person name="Lohr M."/>
            <person name="Mayer K."/>
            <person name="Melkozernov A."/>
            <person name="Murata T."/>
            <person name="Nelson D."/>
            <person name="Pils B."/>
            <person name="Prigge M."/>
            <person name="Reiss B."/>
            <person name="Renner T."/>
            <person name="Rombauts S."/>
            <person name="Rushton P."/>
            <person name="Sanderfoot A."/>
            <person name="Schween G."/>
            <person name="Shiu S.-H."/>
            <person name="Stueber K."/>
            <person name="Theodoulou F.L."/>
            <person name="Tu H."/>
            <person name="Van de Peer Y."/>
            <person name="Verrier P.J."/>
            <person name="Waters E."/>
            <person name="Wood A."/>
            <person name="Yang L."/>
            <person name="Cove D."/>
            <person name="Cuming A."/>
            <person name="Hasebe M."/>
            <person name="Lucas S."/>
            <person name="Mishler D.B."/>
            <person name="Reski R."/>
            <person name="Grigoriev I."/>
            <person name="Quatrano R.S."/>
            <person name="Boore J.L."/>
        </authorList>
    </citation>
    <scope>NUCLEOTIDE SEQUENCE [LARGE SCALE GENOMIC DNA]</scope>
    <source>
        <strain evidence="4 5">cv. Gransden 2004</strain>
    </source>
</reference>
<keyword evidence="5" id="KW-1185">Reference proteome</keyword>
<feature type="region of interest" description="Disordered" evidence="1">
    <location>
        <begin position="2398"/>
        <end position="2417"/>
    </location>
</feature>
<dbReference type="InterPro" id="IPR025640">
    <property type="entry name" value="GYF_2"/>
</dbReference>
<reference evidence="3 5" key="2">
    <citation type="journal article" date="2018" name="Plant J.">
        <title>The Physcomitrella patens chromosome-scale assembly reveals moss genome structure and evolution.</title>
        <authorList>
            <person name="Lang D."/>
            <person name="Ullrich K.K."/>
            <person name="Murat F."/>
            <person name="Fuchs J."/>
            <person name="Jenkins J."/>
            <person name="Haas F.B."/>
            <person name="Piednoel M."/>
            <person name="Gundlach H."/>
            <person name="Van Bel M."/>
            <person name="Meyberg R."/>
            <person name="Vives C."/>
            <person name="Morata J."/>
            <person name="Symeonidi A."/>
            <person name="Hiss M."/>
            <person name="Muchero W."/>
            <person name="Kamisugi Y."/>
            <person name="Saleh O."/>
            <person name="Blanc G."/>
            <person name="Decker E.L."/>
            <person name="van Gessel N."/>
            <person name="Grimwood J."/>
            <person name="Hayes R.D."/>
            <person name="Graham S.W."/>
            <person name="Gunter L.E."/>
            <person name="McDaniel S.F."/>
            <person name="Hoernstein S.N.W."/>
            <person name="Larsson A."/>
            <person name="Li F.W."/>
            <person name="Perroud P.F."/>
            <person name="Phillips J."/>
            <person name="Ranjan P."/>
            <person name="Rokshar D.S."/>
            <person name="Rothfels C.J."/>
            <person name="Schneider L."/>
            <person name="Shu S."/>
            <person name="Stevenson D.W."/>
            <person name="Thummler F."/>
            <person name="Tillich M."/>
            <person name="Villarreal Aguilar J.C."/>
            <person name="Widiez T."/>
            <person name="Wong G.K."/>
            <person name="Wymore A."/>
            <person name="Zhang Y."/>
            <person name="Zimmer A.D."/>
            <person name="Quatrano R.S."/>
            <person name="Mayer K.F.X."/>
            <person name="Goodstein D."/>
            <person name="Casacuberta J.M."/>
            <person name="Vandepoele K."/>
            <person name="Reski R."/>
            <person name="Cuming A.C."/>
            <person name="Tuskan G.A."/>
            <person name="Maumus F."/>
            <person name="Salse J."/>
            <person name="Schmutz J."/>
            <person name="Rensing S.A."/>
        </authorList>
    </citation>
    <scope>NUCLEOTIDE SEQUENCE [LARGE SCALE GENOMIC DNA]</scope>
    <source>
        <strain evidence="4 5">cv. Gransden 2004</strain>
    </source>
</reference>
<sequence length="2627" mass="285667">METPQLLLPAARPAPPVTEGSTYQHQDPPAHQTPHPLEEPEYICRYTVTKHSWRGRYKRVLCISPTQVLTLDPVTLNTTNAYDIAHDFEGAMPVAGGREDPLQQQALEFSINVRNDGRGKFRPMRFSSRYRAAILTELHKLKSYVAPGTSPFSSDTADFPVLHLRRRASDWSPFVMRITRIGIEVRTSNDNLHWCLDFRDMDSPAIILLSDAYGRRGHEGGGFVLCPLFGRKCKAFTAAVGVSNNVILTTLTRMAKTFVGVSLIVDSSHTMSALEFQKQRAKTAVGAEETPVGEWSVTRVRTAAHGTAHSGTLHVLYGIKGLGGPSESVARQLVLTKSSLVERRKNNYEAVIVRPLSAVAALVRFAEEPQMFAVDFNDGCPMHVYSSTSRDSLLAAVRDTIQTEGQRPIPLLARITMPGHRLDPPCGRVMTPSPVTASVPHRLFADIEGEALHVKHLTAAAKDAVAEGGSVPGSKARLWRRVQEFNACVPYEGLQPHVEVTDVTLMTLLSMLPGPLNLPPDSPPPPPPSPKAAGTLVGLVACLRRLMGSSYAASFVASLPVAASRLMGLLQSGSEAVAMEAAGLVALLIGGGPGENTLSAMTRGDKHASVILAKSAMLGSQFHIMILVHRLKPTTVSPLLSMVIVEVLEAMLCEPQSETTDHPTFVEMLRQVAGLKRRLFALFGHPAEGVRETIAVIMRAIAEEDAVAAESMRDAALRDGALLRHLVHAFFLPAGERREVSRQLVALWADAHQPALDLLSRVLPPGLVAYLQTRPTDEDDFDTQCMASSTSSAKRKQQRILQRRKGKVPRKSIPNTSLNPLNPFSAPPLDVRIVQPQQNSSQNSPSSQEPTTLSSEENGHFGVKSSLPSPSAAGPSQALPALAQSTATNPYTSGDQYLGGSILANSVPSVDSQPPAPAPAQIITENVPVGSGCLLSNWPEFWREFGFDHSRADLIWNERTRQELWEALQAEVHLLDVEKERTLDVSVVGRLSVAGDATFMEESMSQLSWNYAEFAVRYPSLSKEVCVGQYYLRLFLESGSGAEGFPLRDPVAFFGALYHRFLCDADIGLTVEGSATDDLGVDWCDMAGLDGFGGGGGTSVRDLCARAMAIVYEQHHQTIGPFDGTPHITVLLDRTSDRTLRHRCLLLLKALMRVSANAKMSIAVGGCVLAVDLLTSAHEASERTAIPLQSNLIAANAFVEPPKEWYYVSKAGVQVGPVEKDAIRRAWSKQDIDWNSKCWAQSMTEWKRLRDIRELRWALGNGVAVLTPVQVGEVALSILHSMVGVHSDLDDAGELITPTPRVKRILTSPRCLNHIAQAMLTGEPALVENAASLLKAILTRNPKAMARLYNTGAFYFALAYGGSNLDSVAELFASTHSHQAFHGGADAAVSSSLPLAKRSVLGGLLPESLLYVLERSGPSAFAAGLVADSDTPEIIWTHKMRGERLIDQVLKHLGDFPQKLPQHCHVLYEYAPMPSVTYPELQDEMWCHRYYLRNLCDQIRFPDWPIVEHVEFLQSLLAMWREELTRRPLDLSEEEACSILEISSDEIDTSGENGEGEEEGKGSAGKIFGRVDEEILKRQYRRLAMRYHPDKNPQGREKFVAVQKAYERLQATLQGLQGPQPWRLQLLLKAQCILFSRYGAVLEPFKYAGYPMLLNVITIDRDDNTFLSPERAPLLEAATELIWLTCCSSALNGEELVRDGGISLLATLLARCMSVVQRTTPSTDPAAIIVTNIMRTFAGLSTFERARQEMLHYTGFTVDVVHCCELELATAAVEAALQTIAHLAESSKFQDALLKAGVMWFLMPLLLQYDSTAENSSASGPQIGNRVQAAKNMHAMLAVRALARLAGLLDDDLSTPPNETAAKVLREMLTPKLAEMLSNESPRDLLRNLNSNVESPQIIWNSAMRAELLNFVENQRMSQLADGTYDMRAAQDFKYMVLMSELHVGDVYLRVYNEQPDSEITNGQYLCEALVDFISATVVERQKVSEVKIVTDLEPTESHTEAVTSENPIPPVPIDDMTYAEVLAEDGEARGESVSSAVPPDVNSSSYESPGKTLVKNLTMALKALQNILNSEPELTSVFSSRERLSPLLSCLLDTGASSEHVPELCLNVLARLTMQASCVEALVADRSALLLLLQLLYCAPACRPGALRVLYSLASTSELAWAAAKHGGVVYILHLILPGQGEVPSQTRITSASLLGKLVGQPMHGPRVAITVARFLPDGLVSAIRDGPGDAVVAALDQSSETPELVWSPAMAASLGAQLATMAADLYKEQTKGKVIEWDLPESSSGEQDVNEEPQVGGVYVRLFLKDPKFPLRNPKRFLEGLLDQYVTAAAATHARDGSQVDPQLPLLLSAALVSLLRVQPLLADHVAHLGYVPKLVSAMANEGRIVSSASSQSILAKSGSRSGESPWEVEDGEGLMGSQTPQELVRLSCLRVLHQLAASTACAEAMATPGMGSPQIVPLLMKAIGWQGGSVLALETLKRVVGAGNRARDALVAQGLRVGLVEVLLGILDWRAGGRYGLCSQMKWNENEASVGRVLAVEVLQAFAGEGAHSAKVQNVLSSSDVWSAYKDQKHDLFLPSNAQTAAAGVAGLIEDSSGVVKYALPHPSRSAIVRLSGSYTSDTNAGRE</sequence>
<dbReference type="FunFam" id="1.25.10.10:FF:000180">
    <property type="entry name" value="DnaJ homolog subfamily C GRV2"/>
    <property type="match status" value="1"/>
</dbReference>
<evidence type="ECO:0000256" key="1">
    <source>
        <dbReference type="SAM" id="MobiDB-lite"/>
    </source>
</evidence>
<dbReference type="PaxDb" id="3218-PP1S107_71V6.1"/>
<dbReference type="GO" id="GO:0006898">
    <property type="term" value="P:receptor-mediated endocytosis"/>
    <property type="evidence" value="ECO:0000318"/>
    <property type="project" value="GO_Central"/>
</dbReference>
<dbReference type="Proteomes" id="UP000006727">
    <property type="component" value="Chromosome 13"/>
</dbReference>
<dbReference type="EnsemblPlants" id="Pp3c13_3460V3.5">
    <property type="protein sequence ID" value="Pp3c13_3460V3.5"/>
    <property type="gene ID" value="Pp3c13_3460"/>
</dbReference>
<dbReference type="Pfam" id="PF14237">
    <property type="entry name" value="GYF_2"/>
    <property type="match status" value="1"/>
</dbReference>
<feature type="compositionally biased region" description="Low complexity" evidence="1">
    <location>
        <begin position="1"/>
        <end position="11"/>
    </location>
</feature>
<dbReference type="OrthoDB" id="69656at2759"/>
<feature type="compositionally biased region" description="Low complexity" evidence="1">
    <location>
        <begin position="865"/>
        <end position="877"/>
    </location>
</feature>
<dbReference type="Gramene" id="Pp3c13_3460V3.3">
    <property type="protein sequence ID" value="Pp3c13_3460V3.3"/>
    <property type="gene ID" value="Pp3c13_3460"/>
</dbReference>
<dbReference type="InterPro" id="IPR011989">
    <property type="entry name" value="ARM-like"/>
</dbReference>
<dbReference type="InterPro" id="IPR001623">
    <property type="entry name" value="DnaJ_domain"/>
</dbReference>
<dbReference type="CDD" id="cd06257">
    <property type="entry name" value="DnaJ"/>
    <property type="match status" value="1"/>
</dbReference>
<dbReference type="Gramene" id="Pp3c13_3460V3.2">
    <property type="protein sequence ID" value="Pp3c13_3460V3.2"/>
    <property type="gene ID" value="Pp3c13_3460"/>
</dbReference>
<feature type="compositionally biased region" description="Low complexity" evidence="1">
    <location>
        <begin position="835"/>
        <end position="848"/>
    </location>
</feature>
<dbReference type="FunCoup" id="A0A2K1JKQ0">
    <property type="interactions" value="4441"/>
</dbReference>
<feature type="region of interest" description="Disordered" evidence="1">
    <location>
        <begin position="2030"/>
        <end position="2049"/>
    </location>
</feature>
<dbReference type="EnsemblPlants" id="Pp3c13_3460V3.2">
    <property type="protein sequence ID" value="Pp3c13_3460V3.2"/>
    <property type="gene ID" value="Pp3c13_3460"/>
</dbReference>
<dbReference type="Pfam" id="PF19432">
    <property type="entry name" value="RME-8_N"/>
    <property type="match status" value="2"/>
</dbReference>
<dbReference type="InterPro" id="IPR036869">
    <property type="entry name" value="J_dom_sf"/>
</dbReference>
<name>A0A2K1JKQ0_PHYPA</name>
<evidence type="ECO:0000313" key="3">
    <source>
        <dbReference type="EMBL" id="PNR42099.1"/>
    </source>
</evidence>
<dbReference type="GO" id="GO:2000641">
    <property type="term" value="P:regulation of early endosome to late endosome transport"/>
    <property type="evidence" value="ECO:0007669"/>
    <property type="project" value="InterPro"/>
</dbReference>
<dbReference type="InterPro" id="IPR016024">
    <property type="entry name" value="ARM-type_fold"/>
</dbReference>
<dbReference type="Gramene" id="Pp3c13_3460V3.1">
    <property type="protein sequence ID" value="Pp3c13_3460V3.1"/>
    <property type="gene ID" value="Pp3c13_3460"/>
</dbReference>
<dbReference type="Gramene" id="Pp3c13_3460V3.5">
    <property type="protein sequence ID" value="Pp3c13_3460V3.5"/>
    <property type="gene ID" value="Pp3c13_3460"/>
</dbReference>
<dbReference type="EnsemblPlants" id="Pp3c13_3460V3.1">
    <property type="protein sequence ID" value="Pp3c13_3460V3.1"/>
    <property type="gene ID" value="Pp3c13_3460"/>
</dbReference>
<dbReference type="GeneID" id="112290653"/>
<protein>
    <recommendedName>
        <fullName evidence="2">J domain-containing protein</fullName>
    </recommendedName>
</protein>
<dbReference type="Pfam" id="PF00226">
    <property type="entry name" value="DnaJ"/>
    <property type="match status" value="1"/>
</dbReference>
<feature type="compositionally biased region" description="Basic residues" evidence="1">
    <location>
        <begin position="793"/>
        <end position="810"/>
    </location>
</feature>
<reference evidence="4" key="3">
    <citation type="submission" date="2020-12" db="UniProtKB">
        <authorList>
            <consortium name="EnsemblPlants"/>
        </authorList>
    </citation>
    <scope>IDENTIFICATION</scope>
</reference>
<dbReference type="InterPro" id="IPR044978">
    <property type="entry name" value="GRV2/DNAJC13"/>
</dbReference>
<dbReference type="PROSITE" id="PS50076">
    <property type="entry name" value="DNAJ_2"/>
    <property type="match status" value="1"/>
</dbReference>
<dbReference type="Gene3D" id="1.25.10.10">
    <property type="entry name" value="Leucine-rich Repeat Variant"/>
    <property type="match status" value="3"/>
</dbReference>
<dbReference type="Gene3D" id="1.10.287.110">
    <property type="entry name" value="DnaJ domain"/>
    <property type="match status" value="1"/>
</dbReference>
<dbReference type="GO" id="GO:0010008">
    <property type="term" value="C:endosome membrane"/>
    <property type="evidence" value="ECO:0000318"/>
    <property type="project" value="GO_Central"/>
</dbReference>
<gene>
    <name evidence="4" type="primary">LOC112290653</name>
    <name evidence="3" type="ORF">PHYPA_016928</name>
</gene>
<dbReference type="SUPFAM" id="SSF48371">
    <property type="entry name" value="ARM repeat"/>
    <property type="match status" value="3"/>
</dbReference>
<dbReference type="PANTHER" id="PTHR36983">
    <property type="entry name" value="DNAJ HOMOLOG SUBFAMILY C MEMBER 13"/>
    <property type="match status" value="1"/>
</dbReference>
<dbReference type="SUPFAM" id="SSF46565">
    <property type="entry name" value="Chaperone J-domain"/>
    <property type="match status" value="1"/>
</dbReference>
<dbReference type="SMART" id="SM00271">
    <property type="entry name" value="DnaJ"/>
    <property type="match status" value="1"/>
</dbReference>
<feature type="compositionally biased region" description="Polar residues" evidence="1">
    <location>
        <begin position="813"/>
        <end position="822"/>
    </location>
</feature>